<feature type="chain" id="PRO_5043707136" evidence="1">
    <location>
        <begin position="28"/>
        <end position="119"/>
    </location>
</feature>
<accession>A0AAV1BVW1</accession>
<keyword evidence="1" id="KW-0732">Signal</keyword>
<organism evidence="2 3">
    <name type="scientific">Oldenlandia corymbosa var. corymbosa</name>
    <dbReference type="NCBI Taxonomy" id="529605"/>
    <lineage>
        <taxon>Eukaryota</taxon>
        <taxon>Viridiplantae</taxon>
        <taxon>Streptophyta</taxon>
        <taxon>Embryophyta</taxon>
        <taxon>Tracheophyta</taxon>
        <taxon>Spermatophyta</taxon>
        <taxon>Magnoliopsida</taxon>
        <taxon>eudicotyledons</taxon>
        <taxon>Gunneridae</taxon>
        <taxon>Pentapetalae</taxon>
        <taxon>asterids</taxon>
        <taxon>lamiids</taxon>
        <taxon>Gentianales</taxon>
        <taxon>Rubiaceae</taxon>
        <taxon>Rubioideae</taxon>
        <taxon>Spermacoceae</taxon>
        <taxon>Hedyotis-Oldenlandia complex</taxon>
        <taxon>Oldenlandia</taxon>
    </lineage>
</organism>
<evidence type="ECO:0000256" key="1">
    <source>
        <dbReference type="SAM" id="SignalP"/>
    </source>
</evidence>
<dbReference type="Proteomes" id="UP001161247">
    <property type="component" value="Chromosome 1"/>
</dbReference>
<gene>
    <name evidence="2" type="ORF">OLC1_LOCUS294</name>
</gene>
<dbReference type="AlphaFoldDB" id="A0AAV1BVW1"/>
<keyword evidence="3" id="KW-1185">Reference proteome</keyword>
<protein>
    <submittedName>
        <fullName evidence="2">OLC1v1021541C1</fullName>
    </submittedName>
</protein>
<feature type="signal peptide" evidence="1">
    <location>
        <begin position="1"/>
        <end position="27"/>
    </location>
</feature>
<sequence>MAATATKWGFCFTLTIIIAVCFSQTAAEAVTKNDPKAAKFLGGRGGAFGIQARPQVLAMTSKAGNDGENAVVSKHPNDDWAIGNGCDTTEECRKQCLTLTYKCINHVCDCDATPAAKRL</sequence>
<proteinExistence type="predicted"/>
<evidence type="ECO:0000313" key="2">
    <source>
        <dbReference type="EMBL" id="CAI9087466.1"/>
    </source>
</evidence>
<evidence type="ECO:0000313" key="3">
    <source>
        <dbReference type="Proteomes" id="UP001161247"/>
    </source>
</evidence>
<dbReference type="EMBL" id="OX459118">
    <property type="protein sequence ID" value="CAI9087466.1"/>
    <property type="molecule type" value="Genomic_DNA"/>
</dbReference>
<reference evidence="2" key="1">
    <citation type="submission" date="2023-03" db="EMBL/GenBank/DDBJ databases">
        <authorList>
            <person name="Julca I."/>
        </authorList>
    </citation>
    <scope>NUCLEOTIDE SEQUENCE</scope>
</reference>
<name>A0AAV1BVW1_OLDCO</name>